<feature type="domain" description="C2H2-type" evidence="24">
    <location>
        <begin position="177"/>
        <end position="204"/>
    </location>
</feature>
<keyword evidence="5" id="KW-0328">Glycosyltransferase</keyword>
<evidence type="ECO:0000256" key="21">
    <source>
        <dbReference type="PIRSR" id="PIRSR605076-3"/>
    </source>
</evidence>
<evidence type="ECO:0000256" key="7">
    <source>
        <dbReference type="ARBA" id="ARBA00022692"/>
    </source>
</evidence>
<gene>
    <name evidence="25" type="ORF">F2P81_012547</name>
</gene>
<feature type="binding site" evidence="21">
    <location>
        <position position="504"/>
    </location>
    <ligand>
        <name>Mn(2+)</name>
        <dbReference type="ChEBI" id="CHEBI:29035"/>
    </ligand>
</feature>
<dbReference type="GO" id="GO:0008270">
    <property type="term" value="F:zinc ion binding"/>
    <property type="evidence" value="ECO:0007669"/>
    <property type="project" value="UniProtKB-KW"/>
</dbReference>
<dbReference type="FunFam" id="3.30.160.60:FF:000158">
    <property type="entry name" value="Zinc finger protein 362"/>
    <property type="match status" value="1"/>
</dbReference>
<dbReference type="Pfam" id="PF03414">
    <property type="entry name" value="Glyco_transf_6"/>
    <property type="match status" value="1"/>
</dbReference>
<evidence type="ECO:0000256" key="14">
    <source>
        <dbReference type="ARBA" id="ARBA00023015"/>
    </source>
</evidence>
<feature type="binding site" evidence="20">
    <location>
        <position position="617"/>
    </location>
    <ligand>
        <name>an alpha-L-fucosyl-(1-&gt;2)-beta-D-galactosyl derivative</name>
        <dbReference type="ChEBI" id="CHEBI:140327"/>
    </ligand>
</feature>
<keyword evidence="14" id="KW-0805">Transcription regulation</keyword>
<feature type="binding site" evidence="20">
    <location>
        <position position="418"/>
    </location>
    <ligand>
        <name>UDP-N-acetyl-alpha-D-galactosamine</name>
        <dbReference type="ChEBI" id="CHEBI:67138"/>
    </ligand>
</feature>
<protein>
    <recommendedName>
        <fullName evidence="24">C2H2-type domain-containing protein</fullName>
    </recommendedName>
</protein>
<dbReference type="FunFam" id="3.90.550.10:FF:000022">
    <property type="entry name" value="Histo-blood group ABO system transferase"/>
    <property type="match status" value="1"/>
</dbReference>
<sequence>MQVLHSHSSSQPDIALHARATSSSVTGRILGDVNLNLDDKAAIKARGLWEDWHLRQLIDHPSRTNHVSGVALASRTGNLNPSEIITPTTPTSSGHGRLGGAPTPHLISGLASCHGMEHGKNNGGLVGLLGPPPKEERGRKKIKAENGSSLLVVPYPILASGNDQSCCTITAKPGKTYRCKVCPLTFFSKSDMQIHSKTHTEAKAHKCPHCTKSFTNASYLAQHLRIHLGVKPYRCSYCEKCFRQLSHLQQHTRIHTGDRPYKCAHPGCEKAFTQLSNLQSHQRQHNKDKPFKCSNCYRAYSDSASLQIHLSAHAIKNAKAYCCSMCGRAYTSHACSEDVGHFEMCALPPSRAVRALLQLSILENFNKPHTYGKMHPGECNGSESGQQCGRWSRPHLYDQMHKEGGSSVALTVFAVGRYLDAYLPKFLNSAESHFMLGLPVTYYVFTDVPEKVPSLKLPPLRSLRVIKVEKHSRWQDISMMRMKTISDAIESDIRHRCTHVFCFDVDQVFTGRFGSEALGDSVALLHAYYYRLPKMLYTYDRNPKSKAYMKTGDFYYHAAVFGGLCDRVKALADACYQGIVEDKQNDVEALWHDESHLNKYLWLHKPSRVLSPEYCWDPVIGANGDIRVSRLLWAPKLYGQLRVP</sequence>
<dbReference type="GO" id="GO:0016020">
    <property type="term" value="C:membrane"/>
    <property type="evidence" value="ECO:0007669"/>
    <property type="project" value="UniProtKB-SubCell"/>
</dbReference>
<dbReference type="GO" id="GO:0003677">
    <property type="term" value="F:DNA binding"/>
    <property type="evidence" value="ECO:0007669"/>
    <property type="project" value="UniProtKB-KW"/>
</dbReference>
<dbReference type="SMART" id="SM00355">
    <property type="entry name" value="ZnF_C2H2"/>
    <property type="match status" value="5"/>
</dbReference>
<comment type="similarity">
    <text evidence="3">Belongs to the krueppel C2H2-type zinc-finger protein family.</text>
</comment>
<feature type="binding site" evidence="20">
    <location>
        <begin position="504"/>
        <end position="506"/>
    </location>
    <ligand>
        <name>UDP-N-acetyl-alpha-D-galactosamine</name>
        <dbReference type="ChEBI" id="CHEBI:67138"/>
    </ligand>
</feature>
<evidence type="ECO:0000256" key="13">
    <source>
        <dbReference type="ARBA" id="ARBA00022989"/>
    </source>
</evidence>
<evidence type="ECO:0000259" key="24">
    <source>
        <dbReference type="PROSITE" id="PS50157"/>
    </source>
</evidence>
<dbReference type="SUPFAM" id="SSF57667">
    <property type="entry name" value="beta-beta-alpha zinc fingers"/>
    <property type="match status" value="3"/>
</dbReference>
<comment type="cofactor">
    <cofactor evidence="21">
        <name>Mn(2+)</name>
        <dbReference type="ChEBI" id="CHEBI:29035"/>
    </cofactor>
    <text evidence="21">Binds 1 Mn(2+) ion per subunit.</text>
</comment>
<dbReference type="InterPro" id="IPR013087">
    <property type="entry name" value="Znf_C2H2_type"/>
</dbReference>
<evidence type="ECO:0000256" key="11">
    <source>
        <dbReference type="ARBA" id="ARBA00022833"/>
    </source>
</evidence>
<dbReference type="FunFam" id="3.30.160.60:FF:000377">
    <property type="entry name" value="zinc finger protein 362 isoform X4"/>
    <property type="match status" value="1"/>
</dbReference>
<dbReference type="GO" id="GO:0005794">
    <property type="term" value="C:Golgi apparatus"/>
    <property type="evidence" value="ECO:0007669"/>
    <property type="project" value="TreeGrafter"/>
</dbReference>
<evidence type="ECO:0000256" key="3">
    <source>
        <dbReference type="ARBA" id="ARBA00006991"/>
    </source>
</evidence>
<keyword evidence="7" id="KW-0812">Transmembrane</keyword>
<feature type="domain" description="C2H2-type" evidence="24">
    <location>
        <begin position="205"/>
        <end position="232"/>
    </location>
</feature>
<evidence type="ECO:0000256" key="10">
    <source>
        <dbReference type="ARBA" id="ARBA00022771"/>
    </source>
</evidence>
<dbReference type="AlphaFoldDB" id="A0A6A4SPX7"/>
<feature type="binding site" evidence="20">
    <location>
        <position position="538"/>
    </location>
    <ligand>
        <name>an alpha-L-fucosyl-(1-&gt;2)-beta-D-galactosyl derivative</name>
        <dbReference type="ChEBI" id="CHEBI:140327"/>
    </ligand>
</feature>
<evidence type="ECO:0000256" key="20">
    <source>
        <dbReference type="PIRSR" id="PIRSR605076-2"/>
    </source>
</evidence>
<evidence type="ECO:0000313" key="26">
    <source>
        <dbReference type="Proteomes" id="UP000438429"/>
    </source>
</evidence>
<dbReference type="InterPro" id="IPR005076">
    <property type="entry name" value="Glyco_trans_6"/>
</dbReference>
<dbReference type="PANTHER" id="PTHR10462">
    <property type="entry name" value="GLYCOSYLTRANSFERASE-RELATED"/>
    <property type="match status" value="1"/>
</dbReference>
<feature type="active site" description="Nucleophile" evidence="19">
    <location>
        <position position="594"/>
    </location>
</feature>
<dbReference type="InterPro" id="IPR036236">
    <property type="entry name" value="Znf_C2H2_sf"/>
</dbReference>
<evidence type="ECO:0000256" key="4">
    <source>
        <dbReference type="ARBA" id="ARBA00010413"/>
    </source>
</evidence>
<name>A0A6A4SPX7_SCOMX</name>
<dbReference type="FunFam" id="3.30.160.60:FF:000233">
    <property type="entry name" value="Putative zinc finger protein 362"/>
    <property type="match status" value="1"/>
</dbReference>
<evidence type="ECO:0000256" key="9">
    <source>
        <dbReference type="ARBA" id="ARBA00022737"/>
    </source>
</evidence>
<feature type="region of interest" description="Disordered" evidence="23">
    <location>
        <begin position="78"/>
        <end position="97"/>
    </location>
</feature>
<dbReference type="Pfam" id="PF00096">
    <property type="entry name" value="zf-C2H2"/>
    <property type="match status" value="5"/>
</dbReference>
<dbReference type="GO" id="GO:0016758">
    <property type="term" value="F:hexosyltransferase activity"/>
    <property type="evidence" value="ECO:0007669"/>
    <property type="project" value="InterPro"/>
</dbReference>
<dbReference type="PANTHER" id="PTHR10462:SF33">
    <property type="entry name" value="ALPHA-1,3-GALACTOSYLTRANSFERASE 2"/>
    <property type="match status" value="1"/>
</dbReference>
<keyword evidence="8 21" id="KW-0479">Metal-binding</keyword>
<dbReference type="Gene3D" id="3.30.160.60">
    <property type="entry name" value="Classic Zinc Finger"/>
    <property type="match status" value="4"/>
</dbReference>
<evidence type="ECO:0000256" key="22">
    <source>
        <dbReference type="PROSITE-ProRule" id="PRU00042"/>
    </source>
</evidence>
<accession>A0A6A4SPX7</accession>
<dbReference type="Gene3D" id="3.90.550.10">
    <property type="entry name" value="Spore Coat Polysaccharide Biosynthesis Protein SpsA, Chain A"/>
    <property type="match status" value="1"/>
</dbReference>
<reference evidence="25 26" key="1">
    <citation type="submission" date="2019-06" db="EMBL/GenBank/DDBJ databases">
        <title>Draft genomes of female and male turbot (Scophthalmus maximus).</title>
        <authorList>
            <person name="Xu H."/>
            <person name="Xu X.-W."/>
            <person name="Shao C."/>
            <person name="Chen S."/>
        </authorList>
    </citation>
    <scope>NUCLEOTIDE SEQUENCE [LARGE SCALE GENOMIC DNA]</scope>
    <source>
        <strain evidence="25">Ysfricsl-2016a</strain>
        <tissue evidence="25">Blood</tissue>
    </source>
</reference>
<evidence type="ECO:0000256" key="19">
    <source>
        <dbReference type="PIRSR" id="PIRSR605076-1"/>
    </source>
</evidence>
<proteinExistence type="inferred from homology"/>
<keyword evidence="6" id="KW-0808">Transferase</keyword>
<evidence type="ECO:0000256" key="16">
    <source>
        <dbReference type="ARBA" id="ARBA00023136"/>
    </source>
</evidence>
<comment type="subcellular location">
    <subcellularLocation>
        <location evidence="2">Membrane</location>
        <topology evidence="2">Single-pass type II membrane protein</topology>
    </subcellularLocation>
    <subcellularLocation>
        <location evidence="1">Nucleus</location>
    </subcellularLocation>
</comment>
<dbReference type="PROSITE" id="PS50157">
    <property type="entry name" value="ZINC_FINGER_C2H2_2"/>
    <property type="match status" value="5"/>
</dbReference>
<organism evidence="25 26">
    <name type="scientific">Scophthalmus maximus</name>
    <name type="common">Turbot</name>
    <name type="synonym">Psetta maxima</name>
    <dbReference type="NCBI Taxonomy" id="52904"/>
    <lineage>
        <taxon>Eukaryota</taxon>
        <taxon>Metazoa</taxon>
        <taxon>Chordata</taxon>
        <taxon>Craniata</taxon>
        <taxon>Vertebrata</taxon>
        <taxon>Euteleostomi</taxon>
        <taxon>Actinopterygii</taxon>
        <taxon>Neopterygii</taxon>
        <taxon>Teleostei</taxon>
        <taxon>Neoteleostei</taxon>
        <taxon>Acanthomorphata</taxon>
        <taxon>Carangaria</taxon>
        <taxon>Pleuronectiformes</taxon>
        <taxon>Pleuronectoidei</taxon>
        <taxon>Scophthalmidae</taxon>
        <taxon>Scophthalmus</taxon>
    </lineage>
</organism>
<evidence type="ECO:0000256" key="2">
    <source>
        <dbReference type="ARBA" id="ARBA00004606"/>
    </source>
</evidence>
<dbReference type="EMBL" id="VEVO01000011">
    <property type="protein sequence ID" value="KAF0034789.1"/>
    <property type="molecule type" value="Genomic_DNA"/>
</dbReference>
<comment type="similarity">
    <text evidence="4">Belongs to the glycosyltransferase 6 family.</text>
</comment>
<feature type="binding site" evidence="20">
    <location>
        <position position="526"/>
    </location>
    <ligand>
        <name>an alpha-L-fucosyl-(1-&gt;2)-beta-D-galactosyl derivative</name>
        <dbReference type="ChEBI" id="CHEBI:140327"/>
    </ligand>
</feature>
<evidence type="ECO:0000256" key="5">
    <source>
        <dbReference type="ARBA" id="ARBA00022676"/>
    </source>
</evidence>
<keyword evidence="10 22" id="KW-0863">Zinc-finger</keyword>
<feature type="binding site" evidence="20">
    <location>
        <position position="594"/>
    </location>
    <ligand>
        <name>an alpha-L-fucosyl-(1-&gt;2)-beta-D-galactosyl derivative</name>
        <dbReference type="ChEBI" id="CHEBI:140327"/>
    </ligand>
</feature>
<evidence type="ECO:0000256" key="1">
    <source>
        <dbReference type="ARBA" id="ARBA00004123"/>
    </source>
</evidence>
<keyword evidence="17" id="KW-0804">Transcription</keyword>
<feature type="domain" description="C2H2-type" evidence="24">
    <location>
        <begin position="261"/>
        <end position="290"/>
    </location>
</feature>
<keyword evidence="11" id="KW-0862">Zinc</keyword>
<evidence type="ECO:0000256" key="12">
    <source>
        <dbReference type="ARBA" id="ARBA00022968"/>
    </source>
</evidence>
<evidence type="ECO:0000256" key="6">
    <source>
        <dbReference type="ARBA" id="ARBA00022679"/>
    </source>
</evidence>
<comment type="caution">
    <text evidence="25">The sequence shown here is derived from an EMBL/GenBank/DDBJ whole genome shotgun (WGS) entry which is preliminary data.</text>
</comment>
<keyword evidence="15" id="KW-0238">DNA-binding</keyword>
<keyword evidence="9" id="KW-0677">Repeat</keyword>
<dbReference type="GO" id="GO:0005975">
    <property type="term" value="P:carbohydrate metabolic process"/>
    <property type="evidence" value="ECO:0007669"/>
    <property type="project" value="InterPro"/>
</dbReference>
<dbReference type="GO" id="GO:0031982">
    <property type="term" value="C:vesicle"/>
    <property type="evidence" value="ECO:0007669"/>
    <property type="project" value="TreeGrafter"/>
</dbReference>
<feature type="binding site" evidence="21">
    <location>
        <position position="506"/>
    </location>
    <ligand>
        <name>Mn(2+)</name>
        <dbReference type="ChEBI" id="CHEBI:29035"/>
    </ligand>
</feature>
<evidence type="ECO:0000256" key="8">
    <source>
        <dbReference type="ARBA" id="ARBA00022723"/>
    </source>
</evidence>
<keyword evidence="18" id="KW-0539">Nucleus</keyword>
<evidence type="ECO:0000256" key="15">
    <source>
        <dbReference type="ARBA" id="ARBA00023125"/>
    </source>
</evidence>
<keyword evidence="21" id="KW-0464">Manganese</keyword>
<feature type="compositionally biased region" description="Low complexity" evidence="23">
    <location>
        <begin position="84"/>
        <end position="93"/>
    </location>
</feature>
<keyword evidence="13" id="KW-1133">Transmembrane helix</keyword>
<evidence type="ECO:0000313" key="25">
    <source>
        <dbReference type="EMBL" id="KAF0034789.1"/>
    </source>
</evidence>
<dbReference type="Proteomes" id="UP000438429">
    <property type="component" value="Unassembled WGS sequence"/>
</dbReference>
<keyword evidence="12" id="KW-0735">Signal-anchor</keyword>
<evidence type="ECO:0000256" key="17">
    <source>
        <dbReference type="ARBA" id="ARBA00023163"/>
    </source>
</evidence>
<feature type="binding site" evidence="20">
    <location>
        <begin position="413"/>
        <end position="415"/>
    </location>
    <ligand>
        <name>UDP-N-acetyl-alpha-D-galactosamine</name>
        <dbReference type="ChEBI" id="CHEBI:67138"/>
    </ligand>
</feature>
<dbReference type="FunFam" id="3.30.160.60:FF:000216">
    <property type="entry name" value="Zinc finger protein 384 like"/>
    <property type="match status" value="1"/>
</dbReference>
<dbReference type="SUPFAM" id="SSF53448">
    <property type="entry name" value="Nucleotide-diphospho-sugar transferases"/>
    <property type="match status" value="1"/>
</dbReference>
<evidence type="ECO:0000256" key="23">
    <source>
        <dbReference type="SAM" id="MobiDB-lite"/>
    </source>
</evidence>
<feature type="domain" description="C2H2-type" evidence="24">
    <location>
        <begin position="233"/>
        <end position="260"/>
    </location>
</feature>
<keyword evidence="16" id="KW-0472">Membrane</keyword>
<evidence type="ECO:0000256" key="18">
    <source>
        <dbReference type="ARBA" id="ARBA00023242"/>
    </source>
</evidence>
<dbReference type="InterPro" id="IPR029044">
    <property type="entry name" value="Nucleotide-diphossugar_trans"/>
</dbReference>
<feature type="domain" description="C2H2-type" evidence="24">
    <location>
        <begin position="291"/>
        <end position="318"/>
    </location>
</feature>
<dbReference type="PROSITE" id="PS00028">
    <property type="entry name" value="ZINC_FINGER_C2H2_1"/>
    <property type="match status" value="5"/>
</dbReference>
<dbReference type="GO" id="GO:0005634">
    <property type="term" value="C:nucleus"/>
    <property type="evidence" value="ECO:0007669"/>
    <property type="project" value="UniProtKB-SubCell"/>
</dbReference>